<dbReference type="AlphaFoldDB" id="E9GKH4"/>
<dbReference type="HOGENOM" id="CLU_3052444_0_0_1"/>
<reference evidence="1 2" key="1">
    <citation type="journal article" date="2011" name="Science">
        <title>The ecoresponsive genome of Daphnia pulex.</title>
        <authorList>
            <person name="Colbourne J.K."/>
            <person name="Pfrender M.E."/>
            <person name="Gilbert D."/>
            <person name="Thomas W.K."/>
            <person name="Tucker A."/>
            <person name="Oakley T.H."/>
            <person name="Tokishita S."/>
            <person name="Aerts A."/>
            <person name="Arnold G.J."/>
            <person name="Basu M.K."/>
            <person name="Bauer D.J."/>
            <person name="Caceres C.E."/>
            <person name="Carmel L."/>
            <person name="Casola C."/>
            <person name="Choi J.H."/>
            <person name="Detter J.C."/>
            <person name="Dong Q."/>
            <person name="Dusheyko S."/>
            <person name="Eads B.D."/>
            <person name="Frohlich T."/>
            <person name="Geiler-Samerotte K.A."/>
            <person name="Gerlach D."/>
            <person name="Hatcher P."/>
            <person name="Jogdeo S."/>
            <person name="Krijgsveld J."/>
            <person name="Kriventseva E.V."/>
            <person name="Kultz D."/>
            <person name="Laforsch C."/>
            <person name="Lindquist E."/>
            <person name="Lopez J."/>
            <person name="Manak J.R."/>
            <person name="Muller J."/>
            <person name="Pangilinan J."/>
            <person name="Patwardhan R.P."/>
            <person name="Pitluck S."/>
            <person name="Pritham E.J."/>
            <person name="Rechtsteiner A."/>
            <person name="Rho M."/>
            <person name="Rogozin I.B."/>
            <person name="Sakarya O."/>
            <person name="Salamov A."/>
            <person name="Schaack S."/>
            <person name="Shapiro H."/>
            <person name="Shiga Y."/>
            <person name="Skalitzky C."/>
            <person name="Smith Z."/>
            <person name="Souvorov A."/>
            <person name="Sung W."/>
            <person name="Tang Z."/>
            <person name="Tsuchiya D."/>
            <person name="Tu H."/>
            <person name="Vos H."/>
            <person name="Wang M."/>
            <person name="Wolf Y.I."/>
            <person name="Yamagata H."/>
            <person name="Yamada T."/>
            <person name="Ye Y."/>
            <person name="Shaw J.R."/>
            <person name="Andrews J."/>
            <person name="Crease T.J."/>
            <person name="Tang H."/>
            <person name="Lucas S.M."/>
            <person name="Robertson H.M."/>
            <person name="Bork P."/>
            <person name="Koonin E.V."/>
            <person name="Zdobnov E.M."/>
            <person name="Grigoriev I.V."/>
            <person name="Lynch M."/>
            <person name="Boore J.L."/>
        </authorList>
    </citation>
    <scope>NUCLEOTIDE SEQUENCE [LARGE SCALE GENOMIC DNA]</scope>
</reference>
<keyword evidence="2" id="KW-1185">Reference proteome</keyword>
<accession>E9GKH4</accession>
<evidence type="ECO:0000313" key="2">
    <source>
        <dbReference type="Proteomes" id="UP000000305"/>
    </source>
</evidence>
<proteinExistence type="predicted"/>
<protein>
    <submittedName>
        <fullName evidence="1">Uncharacterized protein</fullName>
    </submittedName>
</protein>
<evidence type="ECO:0000313" key="1">
    <source>
        <dbReference type="EMBL" id="EFX80063.1"/>
    </source>
</evidence>
<name>E9GKH4_DAPPU</name>
<dbReference type="Proteomes" id="UP000000305">
    <property type="component" value="Unassembled WGS sequence"/>
</dbReference>
<sequence length="54" mass="6194">MKIPPIPTTYSSNNLSFVRSVLDHPETTTLSEEEAGDIVVEETKSQSWWREPFL</sequence>
<dbReference type="InParanoid" id="E9GKH4"/>
<gene>
    <name evidence="1" type="ORF">DAPPUDRAFT_244226</name>
</gene>
<dbReference type="KEGG" id="dpx:DAPPUDRAFT_244226"/>
<dbReference type="EMBL" id="GL732549">
    <property type="protein sequence ID" value="EFX80063.1"/>
    <property type="molecule type" value="Genomic_DNA"/>
</dbReference>
<organism evidence="1 2">
    <name type="scientific">Daphnia pulex</name>
    <name type="common">Water flea</name>
    <dbReference type="NCBI Taxonomy" id="6669"/>
    <lineage>
        <taxon>Eukaryota</taxon>
        <taxon>Metazoa</taxon>
        <taxon>Ecdysozoa</taxon>
        <taxon>Arthropoda</taxon>
        <taxon>Crustacea</taxon>
        <taxon>Branchiopoda</taxon>
        <taxon>Diplostraca</taxon>
        <taxon>Cladocera</taxon>
        <taxon>Anomopoda</taxon>
        <taxon>Daphniidae</taxon>
        <taxon>Daphnia</taxon>
    </lineage>
</organism>